<keyword evidence="1" id="KW-1133">Transmembrane helix</keyword>
<dbReference type="PANTHER" id="PTHR11552">
    <property type="entry name" value="GLUCOSE-METHANOL-CHOLINE GMC OXIDOREDUCTASE"/>
    <property type="match status" value="1"/>
</dbReference>
<dbReference type="PANTHER" id="PTHR11552:SF226">
    <property type="entry name" value="RE28171P"/>
    <property type="match status" value="1"/>
</dbReference>
<protein>
    <recommendedName>
        <fullName evidence="2">Glucose-methanol-choline oxidoreductase C-terminal domain-containing protein</fullName>
    </recommendedName>
</protein>
<evidence type="ECO:0000313" key="4">
    <source>
        <dbReference type="Proteomes" id="UP001607302"/>
    </source>
</evidence>
<proteinExistence type="predicted"/>
<dbReference type="EMBL" id="JAUDFV010000154">
    <property type="protein sequence ID" value="KAL2716005.1"/>
    <property type="molecule type" value="Genomic_DNA"/>
</dbReference>
<evidence type="ECO:0000259" key="2">
    <source>
        <dbReference type="Pfam" id="PF05199"/>
    </source>
</evidence>
<name>A0ABD2A884_VESSQ</name>
<keyword evidence="1" id="KW-0472">Membrane</keyword>
<comment type="caution">
    <text evidence="3">The sequence shown here is derived from an EMBL/GenBank/DDBJ whole genome shotgun (WGS) entry which is preliminary data.</text>
</comment>
<dbReference type="Pfam" id="PF05199">
    <property type="entry name" value="GMC_oxred_C"/>
    <property type="match status" value="1"/>
</dbReference>
<gene>
    <name evidence="3" type="ORF">V1478_013681</name>
</gene>
<evidence type="ECO:0000313" key="3">
    <source>
        <dbReference type="EMBL" id="KAL2716005.1"/>
    </source>
</evidence>
<organism evidence="3 4">
    <name type="scientific">Vespula squamosa</name>
    <name type="common">Southern yellow jacket</name>
    <name type="synonym">Wasp</name>
    <dbReference type="NCBI Taxonomy" id="30214"/>
    <lineage>
        <taxon>Eukaryota</taxon>
        <taxon>Metazoa</taxon>
        <taxon>Ecdysozoa</taxon>
        <taxon>Arthropoda</taxon>
        <taxon>Hexapoda</taxon>
        <taxon>Insecta</taxon>
        <taxon>Pterygota</taxon>
        <taxon>Neoptera</taxon>
        <taxon>Endopterygota</taxon>
        <taxon>Hymenoptera</taxon>
        <taxon>Apocrita</taxon>
        <taxon>Aculeata</taxon>
        <taxon>Vespoidea</taxon>
        <taxon>Vespidae</taxon>
        <taxon>Vespinae</taxon>
        <taxon>Vespula</taxon>
    </lineage>
</organism>
<evidence type="ECO:0000256" key="1">
    <source>
        <dbReference type="SAM" id="Phobius"/>
    </source>
</evidence>
<dbReference type="InterPro" id="IPR012132">
    <property type="entry name" value="GMC_OxRdtase"/>
</dbReference>
<reference evidence="3 4" key="1">
    <citation type="journal article" date="2024" name="Ann. Entomol. Soc. Am.">
        <title>Genomic analyses of the southern and eastern yellowjacket wasps (Hymenoptera: Vespidae) reveal evolutionary signatures of social life.</title>
        <authorList>
            <person name="Catto M.A."/>
            <person name="Caine P.B."/>
            <person name="Orr S.E."/>
            <person name="Hunt B.G."/>
            <person name="Goodisman M.A.D."/>
        </authorList>
    </citation>
    <scope>NUCLEOTIDE SEQUENCE [LARGE SCALE GENOMIC DNA]</scope>
    <source>
        <strain evidence="3">233</strain>
        <tissue evidence="3">Head and thorax</tissue>
    </source>
</reference>
<dbReference type="Gene3D" id="3.30.560.10">
    <property type="entry name" value="Glucose Oxidase, domain 3"/>
    <property type="match status" value="1"/>
</dbReference>
<feature type="transmembrane region" description="Helical" evidence="1">
    <location>
        <begin position="12"/>
        <end position="29"/>
    </location>
</feature>
<keyword evidence="1" id="KW-0812">Transmembrane</keyword>
<sequence>MTHFPFFREHDARQLFFKFFCLICLLYFLDIVHEMYIISSLLSYHFTVFTICRQPFLTQFLFLTSLSVENVQFFNRFDRTVSIFKISIFKSSINSILIQINFGRYEKYFHFLLTFINFYYEFETKFLELKDNVYNTLFKPLKKGDSWMILPLLLKLKSSGWVRLKSRNPLIHPDIIPNYFSHKEDVDVLIDGIQIAMAISNTSVFRRFNSRPYSIKLLGCQRFPFATNEY</sequence>
<keyword evidence="4" id="KW-1185">Reference proteome</keyword>
<dbReference type="SUPFAM" id="SSF54373">
    <property type="entry name" value="FAD-linked reductases, C-terminal domain"/>
    <property type="match status" value="1"/>
</dbReference>
<feature type="domain" description="Glucose-methanol-choline oxidoreductase C-terminal" evidence="2">
    <location>
        <begin position="158"/>
        <end position="203"/>
    </location>
</feature>
<dbReference type="AlphaFoldDB" id="A0ABD2A884"/>
<dbReference type="InterPro" id="IPR007867">
    <property type="entry name" value="GMC_OxRtase_C"/>
</dbReference>
<dbReference type="Proteomes" id="UP001607302">
    <property type="component" value="Unassembled WGS sequence"/>
</dbReference>
<accession>A0ABD2A884</accession>